<dbReference type="SUPFAM" id="SSF64484">
    <property type="entry name" value="beta and beta-prime subunits of DNA dependent RNA-polymerase"/>
    <property type="match status" value="1"/>
</dbReference>
<dbReference type="InterPro" id="IPR000722">
    <property type="entry name" value="RNA_pol_asu"/>
</dbReference>
<comment type="function">
    <text evidence="6">DNA-dependent RNA polymerase catalyzes the transcription of DNA into RNA using the four ribonucleoside triphosphates as substrates.</text>
</comment>
<organism evidence="10 11">
    <name type="scientific">Brassica napus</name>
    <name type="common">Rape</name>
    <dbReference type="NCBI Taxonomy" id="3708"/>
    <lineage>
        <taxon>Eukaryota</taxon>
        <taxon>Viridiplantae</taxon>
        <taxon>Streptophyta</taxon>
        <taxon>Embryophyta</taxon>
        <taxon>Tracheophyta</taxon>
        <taxon>Spermatophyta</taxon>
        <taxon>Magnoliopsida</taxon>
        <taxon>eudicotyledons</taxon>
        <taxon>Gunneridae</taxon>
        <taxon>Pentapetalae</taxon>
        <taxon>rosids</taxon>
        <taxon>malvids</taxon>
        <taxon>Brassicales</taxon>
        <taxon>Brassicaceae</taxon>
        <taxon>Brassiceae</taxon>
        <taxon>Brassica</taxon>
    </lineage>
</organism>
<evidence type="ECO:0000256" key="4">
    <source>
        <dbReference type="ARBA" id="ARBA00022695"/>
    </source>
</evidence>
<dbReference type="SMART" id="SM00663">
    <property type="entry name" value="RPOLA_N"/>
    <property type="match status" value="1"/>
</dbReference>
<dbReference type="PANTHER" id="PTHR19376:SF11">
    <property type="entry name" value="DNA-DIRECTED RNA POLYMERASE I SUBUNIT RPA1"/>
    <property type="match status" value="1"/>
</dbReference>
<feature type="region of interest" description="Disordered" evidence="7">
    <location>
        <begin position="57"/>
        <end position="91"/>
    </location>
</feature>
<dbReference type="GO" id="GO:0003677">
    <property type="term" value="F:DNA binding"/>
    <property type="evidence" value="ECO:0007669"/>
    <property type="project" value="InterPro"/>
</dbReference>
<feature type="compositionally biased region" description="Acidic residues" evidence="7">
    <location>
        <begin position="58"/>
        <end position="74"/>
    </location>
</feature>
<keyword evidence="11" id="KW-1185">Reference proteome</keyword>
<dbReference type="Pfam" id="PF04997">
    <property type="entry name" value="RNA_pol_Rpb1_1"/>
    <property type="match status" value="1"/>
</dbReference>
<dbReference type="GO" id="GO:0006351">
    <property type="term" value="P:DNA-templated transcription"/>
    <property type="evidence" value="ECO:0007669"/>
    <property type="project" value="InterPro"/>
</dbReference>
<keyword evidence="8" id="KW-0732">Signal</keyword>
<gene>
    <name evidence="10" type="primary">BnaAnng20520D</name>
    <name evidence="10" type="ORF">GSBRNA2T00046640001</name>
</gene>
<comment type="similarity">
    <text evidence="1 6">Belongs to the RNA polymerase beta' chain family.</text>
</comment>
<name>A0A078JJD8_BRANA</name>
<feature type="chain" id="PRO_5001739467" description="DNA-directed RNA polymerase subunit" evidence="8">
    <location>
        <begin position="24"/>
        <end position="358"/>
    </location>
</feature>
<dbReference type="GO" id="GO:0000428">
    <property type="term" value="C:DNA-directed RNA polymerase complex"/>
    <property type="evidence" value="ECO:0007669"/>
    <property type="project" value="UniProtKB-KW"/>
</dbReference>
<dbReference type="Proteomes" id="UP000028999">
    <property type="component" value="Unassembled WGS sequence"/>
</dbReference>
<dbReference type="InterPro" id="IPR006592">
    <property type="entry name" value="RNA_pol_N"/>
</dbReference>
<dbReference type="GO" id="GO:0003899">
    <property type="term" value="F:DNA-directed RNA polymerase activity"/>
    <property type="evidence" value="ECO:0007669"/>
    <property type="project" value="UniProtKB-EC"/>
</dbReference>
<keyword evidence="5 6" id="KW-0804">Transcription</keyword>
<dbReference type="EC" id="2.7.7.6" evidence="6"/>
<dbReference type="STRING" id="3708.A0A078JJD8"/>
<dbReference type="PANTHER" id="PTHR19376">
    <property type="entry name" value="DNA-DIRECTED RNA POLYMERASE"/>
    <property type="match status" value="1"/>
</dbReference>
<evidence type="ECO:0000256" key="6">
    <source>
        <dbReference type="RuleBase" id="RU004279"/>
    </source>
</evidence>
<evidence type="ECO:0000313" key="10">
    <source>
        <dbReference type="EMBL" id="CDY65462.1"/>
    </source>
</evidence>
<dbReference type="OMA" id="EFECKIV"/>
<dbReference type="Gramene" id="CDY65462">
    <property type="protein sequence ID" value="CDY65462"/>
    <property type="gene ID" value="GSBRNA2T00046640001"/>
</dbReference>
<sequence length="358" mass="40671">MEETHWVWLFSTLCSSLISESCDIPIYNIISNQEEKKATDNGDNVIRGIKAKNSENIVESDDDSAIDEQSEVEDEGAKKKRGKSSKAAKEFKEHKKKTKINVLPSEVREILKDLWRNHPEFCSFIGDLWQSGSEKNDYAMFFLESILVPPTKFRPPTKEGDNVMEHPQTVGLNKVLESNIALGNARTNQLEKSKIVSRWMDLQESVNVLFDSKTSSVKSQREQGTGICQVLEKKEGLFRQKMMGKRVNHACRSVISPDPYIAVNDIGIPPCFALKLTYPERVTPWNVEKLRKAIINGPDIHPGATQYSDKLFSSRGVTTQLGKTCDIEFECKIVYRHMQDGDVVLVNRQVWAHTVLFH</sequence>
<proteinExistence type="inferred from homology"/>
<evidence type="ECO:0000256" key="5">
    <source>
        <dbReference type="ARBA" id="ARBA00023163"/>
    </source>
</evidence>
<protein>
    <recommendedName>
        <fullName evidence="6">DNA-directed RNA polymerase subunit</fullName>
        <ecNumber evidence="6">2.7.7.6</ecNumber>
    </recommendedName>
</protein>
<keyword evidence="4 6" id="KW-0548">Nucleotidyltransferase</keyword>
<evidence type="ECO:0000256" key="3">
    <source>
        <dbReference type="ARBA" id="ARBA00022679"/>
    </source>
</evidence>
<keyword evidence="3 6" id="KW-0808">Transferase</keyword>
<dbReference type="AlphaFoldDB" id="A0A078JJD8"/>
<evidence type="ECO:0000256" key="1">
    <source>
        <dbReference type="ARBA" id="ARBA00006460"/>
    </source>
</evidence>
<dbReference type="InterPro" id="IPR007080">
    <property type="entry name" value="RNA_pol_Rpb1_1"/>
</dbReference>
<feature type="domain" description="RNA polymerase N-terminal" evidence="9">
    <location>
        <begin position="139"/>
        <end position="358"/>
    </location>
</feature>
<dbReference type="PaxDb" id="3708-A0A078JJD8"/>
<dbReference type="InterPro" id="IPR045867">
    <property type="entry name" value="DNA-dir_RpoC_beta_prime"/>
</dbReference>
<evidence type="ECO:0000256" key="2">
    <source>
        <dbReference type="ARBA" id="ARBA00022478"/>
    </source>
</evidence>
<comment type="catalytic activity">
    <reaction evidence="6">
        <text>RNA(n) + a ribonucleoside 5'-triphosphate = RNA(n+1) + diphosphate</text>
        <dbReference type="Rhea" id="RHEA:21248"/>
        <dbReference type="Rhea" id="RHEA-COMP:14527"/>
        <dbReference type="Rhea" id="RHEA-COMP:17342"/>
        <dbReference type="ChEBI" id="CHEBI:33019"/>
        <dbReference type="ChEBI" id="CHEBI:61557"/>
        <dbReference type="ChEBI" id="CHEBI:140395"/>
        <dbReference type="EC" id="2.7.7.6"/>
    </reaction>
</comment>
<dbReference type="Gene3D" id="3.30.1490.180">
    <property type="entry name" value="RNA polymerase ii"/>
    <property type="match status" value="1"/>
</dbReference>
<accession>A0A078JJD8</accession>
<evidence type="ECO:0000256" key="8">
    <source>
        <dbReference type="SAM" id="SignalP"/>
    </source>
</evidence>
<dbReference type="Pfam" id="PF00623">
    <property type="entry name" value="RNA_pol_Rpb1_2"/>
    <property type="match status" value="1"/>
</dbReference>
<evidence type="ECO:0000313" key="11">
    <source>
        <dbReference type="Proteomes" id="UP000028999"/>
    </source>
</evidence>
<evidence type="ECO:0000256" key="7">
    <source>
        <dbReference type="SAM" id="MobiDB-lite"/>
    </source>
</evidence>
<feature type="signal peptide" evidence="8">
    <location>
        <begin position="1"/>
        <end position="23"/>
    </location>
</feature>
<reference evidence="10 11" key="1">
    <citation type="journal article" date="2014" name="Science">
        <title>Plant genetics. Early allopolyploid evolution in the post-Neolithic Brassica napus oilseed genome.</title>
        <authorList>
            <person name="Chalhoub B."/>
            <person name="Denoeud F."/>
            <person name="Liu S."/>
            <person name="Parkin I.A."/>
            <person name="Tang H."/>
            <person name="Wang X."/>
            <person name="Chiquet J."/>
            <person name="Belcram H."/>
            <person name="Tong C."/>
            <person name="Samans B."/>
            <person name="Correa M."/>
            <person name="Da Silva C."/>
            <person name="Just J."/>
            <person name="Falentin C."/>
            <person name="Koh C.S."/>
            <person name="Le Clainche I."/>
            <person name="Bernard M."/>
            <person name="Bento P."/>
            <person name="Noel B."/>
            <person name="Labadie K."/>
            <person name="Alberti A."/>
            <person name="Charles M."/>
            <person name="Arnaud D."/>
            <person name="Guo H."/>
            <person name="Daviaud C."/>
            <person name="Alamery S."/>
            <person name="Jabbari K."/>
            <person name="Zhao M."/>
            <person name="Edger P.P."/>
            <person name="Chelaifa H."/>
            <person name="Tack D."/>
            <person name="Lassalle G."/>
            <person name="Mestiri I."/>
            <person name="Schnel N."/>
            <person name="Le Paslier M.C."/>
            <person name="Fan G."/>
            <person name="Renault V."/>
            <person name="Bayer P.E."/>
            <person name="Golicz A.A."/>
            <person name="Manoli S."/>
            <person name="Lee T.H."/>
            <person name="Thi V.H."/>
            <person name="Chalabi S."/>
            <person name="Hu Q."/>
            <person name="Fan C."/>
            <person name="Tollenaere R."/>
            <person name="Lu Y."/>
            <person name="Battail C."/>
            <person name="Shen J."/>
            <person name="Sidebottom C.H."/>
            <person name="Wang X."/>
            <person name="Canaguier A."/>
            <person name="Chauveau A."/>
            <person name="Berard A."/>
            <person name="Deniot G."/>
            <person name="Guan M."/>
            <person name="Liu Z."/>
            <person name="Sun F."/>
            <person name="Lim Y.P."/>
            <person name="Lyons E."/>
            <person name="Town C.D."/>
            <person name="Bancroft I."/>
            <person name="Wang X."/>
            <person name="Meng J."/>
            <person name="Ma J."/>
            <person name="Pires J.C."/>
            <person name="King G.J."/>
            <person name="Brunel D."/>
            <person name="Delourme R."/>
            <person name="Renard M."/>
            <person name="Aury J.M."/>
            <person name="Adams K.L."/>
            <person name="Batley J."/>
            <person name="Snowdon R.J."/>
            <person name="Tost J."/>
            <person name="Edwards D."/>
            <person name="Zhou Y."/>
            <person name="Hua W."/>
            <person name="Sharpe A.G."/>
            <person name="Paterson A.H."/>
            <person name="Guan C."/>
            <person name="Wincker P."/>
        </authorList>
    </citation>
    <scope>NUCLEOTIDE SEQUENCE [LARGE SCALE GENOMIC DNA]</scope>
    <source>
        <strain evidence="11">cv. Darmor-bzh</strain>
    </source>
</reference>
<dbReference type="Gene3D" id="2.40.40.20">
    <property type="match status" value="1"/>
</dbReference>
<evidence type="ECO:0000259" key="9">
    <source>
        <dbReference type="SMART" id="SM00663"/>
    </source>
</evidence>
<keyword evidence="2 6" id="KW-0240">DNA-directed RNA polymerase</keyword>
<dbReference type="EMBL" id="LK034797">
    <property type="protein sequence ID" value="CDY65462.1"/>
    <property type="molecule type" value="Genomic_DNA"/>
</dbReference>